<reference evidence="1" key="1">
    <citation type="submission" date="2022-03" db="EMBL/GenBank/DDBJ databases">
        <authorList>
            <person name="Sayadi A."/>
        </authorList>
    </citation>
    <scope>NUCLEOTIDE SEQUENCE</scope>
</reference>
<proteinExistence type="predicted"/>
<dbReference type="PANTHER" id="PTHR21398">
    <property type="entry name" value="AGAP007094-PA"/>
    <property type="match status" value="1"/>
</dbReference>
<dbReference type="InterPro" id="IPR006631">
    <property type="entry name" value="DM4_12"/>
</dbReference>
<protein>
    <submittedName>
        <fullName evidence="1">Uncharacterized protein</fullName>
    </submittedName>
</protein>
<dbReference type="PANTHER" id="PTHR21398:SF22">
    <property type="entry name" value="IP12060P-RELATED"/>
    <property type="match status" value="1"/>
</dbReference>
<dbReference type="Pfam" id="PF07841">
    <property type="entry name" value="DM4_12"/>
    <property type="match status" value="1"/>
</dbReference>
<dbReference type="SMART" id="SM00718">
    <property type="entry name" value="DM4_12"/>
    <property type="match status" value="1"/>
</dbReference>
<gene>
    <name evidence="1" type="ORF">ACAOBT_LOCUS21733</name>
</gene>
<evidence type="ECO:0000313" key="1">
    <source>
        <dbReference type="EMBL" id="CAH1993783.1"/>
    </source>
</evidence>
<accession>A0A9P0LE51</accession>
<dbReference type="AlphaFoldDB" id="A0A9P0LE51"/>
<dbReference type="EMBL" id="CAKOFQ010007184">
    <property type="protein sequence ID" value="CAH1993783.1"/>
    <property type="molecule type" value="Genomic_DNA"/>
</dbReference>
<dbReference type="Proteomes" id="UP001152888">
    <property type="component" value="Unassembled WGS sequence"/>
</dbReference>
<evidence type="ECO:0000313" key="2">
    <source>
        <dbReference type="Proteomes" id="UP001152888"/>
    </source>
</evidence>
<name>A0A9P0LE51_ACAOB</name>
<sequence>MWCGVGINSVILFGAVVIVLFGSTLEDGVTIPNYIHFPRGNPYVGMFVAIAIPLDLRGPADVFFSMNFESSYPLPQNQTQFNYPPIIGSTTRQMIYGYLESKINSYGYPGKECLQRAVCEATEYTTKNYGVLGDIVHILLAPSTSKKESNITDYLEAEEFARKQGHCKKFRENCKLSILNLISKVTSKIKV</sequence>
<comment type="caution">
    <text evidence="1">The sequence shown here is derived from an EMBL/GenBank/DDBJ whole genome shotgun (WGS) entry which is preliminary data.</text>
</comment>
<keyword evidence="2" id="KW-1185">Reference proteome</keyword>
<organism evidence="1 2">
    <name type="scientific">Acanthoscelides obtectus</name>
    <name type="common">Bean weevil</name>
    <name type="synonym">Bruchus obtectus</name>
    <dbReference type="NCBI Taxonomy" id="200917"/>
    <lineage>
        <taxon>Eukaryota</taxon>
        <taxon>Metazoa</taxon>
        <taxon>Ecdysozoa</taxon>
        <taxon>Arthropoda</taxon>
        <taxon>Hexapoda</taxon>
        <taxon>Insecta</taxon>
        <taxon>Pterygota</taxon>
        <taxon>Neoptera</taxon>
        <taxon>Endopterygota</taxon>
        <taxon>Coleoptera</taxon>
        <taxon>Polyphaga</taxon>
        <taxon>Cucujiformia</taxon>
        <taxon>Chrysomeloidea</taxon>
        <taxon>Chrysomelidae</taxon>
        <taxon>Bruchinae</taxon>
        <taxon>Bruchini</taxon>
        <taxon>Acanthoscelides</taxon>
    </lineage>
</organism>
<dbReference type="OrthoDB" id="6340174at2759"/>